<dbReference type="KEGG" id="nga:Ngar_c24250"/>
<dbReference type="BioCyc" id="CNIT1237085:G1324-2423-MONOMER"/>
<dbReference type="InParanoid" id="K0ING8"/>
<evidence type="ECO:0000313" key="1">
    <source>
        <dbReference type="EMBL" id="AFU59349.1"/>
    </source>
</evidence>
<proteinExistence type="predicted"/>
<gene>
    <name evidence="1" type="ordered locus">Ngar_c24250</name>
</gene>
<reference evidence="1 2" key="1">
    <citation type="journal article" date="2012" name="Environ. Microbiol.">
        <title>The genome of the ammonia-oxidizing Candidatus Nitrososphaera gargensis: insights into metabolic versatility and environmental adaptations.</title>
        <authorList>
            <person name="Spang A."/>
            <person name="Poehlein A."/>
            <person name="Offre P."/>
            <person name="Zumbragel S."/>
            <person name="Haider S."/>
            <person name="Rychlik N."/>
            <person name="Nowka B."/>
            <person name="Schmeisser C."/>
            <person name="Lebedeva E.V."/>
            <person name="Rattei T."/>
            <person name="Bohm C."/>
            <person name="Schmid M."/>
            <person name="Galushko A."/>
            <person name="Hatzenpichler R."/>
            <person name="Weinmaier T."/>
            <person name="Daniel R."/>
            <person name="Schleper C."/>
            <person name="Spieck E."/>
            <person name="Streit W."/>
            <person name="Wagner M."/>
        </authorList>
    </citation>
    <scope>NUCLEOTIDE SEQUENCE [LARGE SCALE GENOMIC DNA]</scope>
    <source>
        <strain evidence="2">Ga9.2</strain>
    </source>
</reference>
<dbReference type="AlphaFoldDB" id="K0ING8"/>
<accession>K0ING8</accession>
<dbReference type="HOGENOM" id="CLU_2802400_0_0_2"/>
<organism evidence="1 2">
    <name type="scientific">Nitrososphaera gargensis (strain Ga9.2)</name>
    <dbReference type="NCBI Taxonomy" id="1237085"/>
    <lineage>
        <taxon>Archaea</taxon>
        <taxon>Nitrososphaerota</taxon>
        <taxon>Nitrososphaeria</taxon>
        <taxon>Nitrososphaerales</taxon>
        <taxon>Nitrososphaeraceae</taxon>
        <taxon>Nitrososphaera</taxon>
    </lineage>
</organism>
<keyword evidence="2" id="KW-1185">Reference proteome</keyword>
<name>K0ING8_NITGG</name>
<dbReference type="EMBL" id="CP002408">
    <property type="protein sequence ID" value="AFU59349.1"/>
    <property type="molecule type" value="Genomic_DNA"/>
</dbReference>
<dbReference type="STRING" id="1237085.Ngar_c24250"/>
<dbReference type="Proteomes" id="UP000008037">
    <property type="component" value="Chromosome"/>
</dbReference>
<sequence length="67" mass="7585">MPEKLKWSVISLKIFLSYQLSLTQSLSPDVEMVLLTPDEINRFISTLKSRYTTGPVAKKKTARARSA</sequence>
<protein>
    <submittedName>
        <fullName evidence="1">Uncharacterized protein</fullName>
    </submittedName>
</protein>
<evidence type="ECO:0000313" key="2">
    <source>
        <dbReference type="Proteomes" id="UP000008037"/>
    </source>
</evidence>